<evidence type="ECO:0000259" key="2">
    <source>
        <dbReference type="Pfam" id="PF00501"/>
    </source>
</evidence>
<dbReference type="PANTHER" id="PTHR43767:SF1">
    <property type="entry name" value="NONRIBOSOMAL PEPTIDE SYNTHASE PES1 (EUROFUNG)-RELATED"/>
    <property type="match status" value="1"/>
</dbReference>
<name>A0A0F9S8M0_9ZZZZ</name>
<evidence type="ECO:0000259" key="3">
    <source>
        <dbReference type="Pfam" id="PF13193"/>
    </source>
</evidence>
<dbReference type="Pfam" id="PF00501">
    <property type="entry name" value="AMP-binding"/>
    <property type="match status" value="1"/>
</dbReference>
<dbReference type="InterPro" id="IPR045851">
    <property type="entry name" value="AMP-bd_C_sf"/>
</dbReference>
<dbReference type="SUPFAM" id="SSF56801">
    <property type="entry name" value="Acetyl-CoA synthetase-like"/>
    <property type="match status" value="1"/>
</dbReference>
<dbReference type="PROSITE" id="PS00455">
    <property type="entry name" value="AMP_BINDING"/>
    <property type="match status" value="1"/>
</dbReference>
<evidence type="ECO:0000313" key="4">
    <source>
        <dbReference type="EMBL" id="KKN25723.1"/>
    </source>
</evidence>
<reference evidence="4" key="1">
    <citation type="journal article" date="2015" name="Nature">
        <title>Complex archaea that bridge the gap between prokaryotes and eukaryotes.</title>
        <authorList>
            <person name="Spang A."/>
            <person name="Saw J.H."/>
            <person name="Jorgensen S.L."/>
            <person name="Zaremba-Niedzwiedzka K."/>
            <person name="Martijn J."/>
            <person name="Lind A.E."/>
            <person name="van Eijk R."/>
            <person name="Schleper C."/>
            <person name="Guy L."/>
            <person name="Ettema T.J."/>
        </authorList>
    </citation>
    <scope>NUCLEOTIDE SEQUENCE</scope>
</reference>
<dbReference type="FunFam" id="3.40.50.12780:FF:000003">
    <property type="entry name" value="Long-chain-fatty-acid--CoA ligase FadD"/>
    <property type="match status" value="1"/>
</dbReference>
<dbReference type="AlphaFoldDB" id="A0A0F9S8M0"/>
<comment type="caution">
    <text evidence="4">The sequence shown here is derived from an EMBL/GenBank/DDBJ whole genome shotgun (WGS) entry which is preliminary data.</text>
</comment>
<feature type="domain" description="AMP-dependent synthetase/ligase" evidence="2">
    <location>
        <begin position="36"/>
        <end position="416"/>
    </location>
</feature>
<dbReference type="EMBL" id="LAZR01002779">
    <property type="protein sequence ID" value="KKN25723.1"/>
    <property type="molecule type" value="Genomic_DNA"/>
</dbReference>
<dbReference type="InterPro" id="IPR025110">
    <property type="entry name" value="AMP-bd_C"/>
</dbReference>
<feature type="domain" description="AMP-binding enzyme C-terminal" evidence="3">
    <location>
        <begin position="466"/>
        <end position="546"/>
    </location>
</feature>
<evidence type="ECO:0000256" key="1">
    <source>
        <dbReference type="ARBA" id="ARBA00006432"/>
    </source>
</evidence>
<dbReference type="CDD" id="cd05936">
    <property type="entry name" value="FC-FACS_FadD_like"/>
    <property type="match status" value="1"/>
</dbReference>
<dbReference type="InterPro" id="IPR050237">
    <property type="entry name" value="ATP-dep_AMP-bd_enzyme"/>
</dbReference>
<accession>A0A0F9S8M0</accession>
<dbReference type="InterPro" id="IPR000873">
    <property type="entry name" value="AMP-dep_synth/lig_dom"/>
</dbReference>
<dbReference type="PANTHER" id="PTHR43767">
    <property type="entry name" value="LONG-CHAIN-FATTY-ACID--COA LIGASE"/>
    <property type="match status" value="1"/>
</dbReference>
<gene>
    <name evidence="4" type="ORF">LCGC14_0881800</name>
</gene>
<comment type="similarity">
    <text evidence="1">Belongs to the ATP-dependent AMP-binding enzyme family.</text>
</comment>
<organism evidence="4">
    <name type="scientific">marine sediment metagenome</name>
    <dbReference type="NCBI Taxonomy" id="412755"/>
    <lineage>
        <taxon>unclassified sequences</taxon>
        <taxon>metagenomes</taxon>
        <taxon>ecological metagenomes</taxon>
    </lineage>
</organism>
<evidence type="ECO:0008006" key="5">
    <source>
        <dbReference type="Google" id="ProtNLM"/>
    </source>
</evidence>
<proteinExistence type="inferred from homology"/>
<dbReference type="GO" id="GO:0016878">
    <property type="term" value="F:acid-thiol ligase activity"/>
    <property type="evidence" value="ECO:0007669"/>
    <property type="project" value="UniProtKB-ARBA"/>
</dbReference>
<sequence length="564" mass="63761">MSENPYAAKPWLEHYDEGVPHEMNFPEMNVFEFLDNTTKEFGGRTAIWFMKNKISYKKFKDISDRLATALVELGVKKGDVVALMLPNMPQFMFGFYGILKAGGIVTACSVLHTEHELAYQLNDSGAEIIIAWDAQLEKINNIRERTRIRHVLITNIFDYAPLANPLGQKQPPEIAETKQLFNLLNKTKPNPPKFETSANDIAVLQYTGGTTGLPKGAMLTHGNLVANCLQMYEWTKGIAERGKATALTTLPLFHIYGMQICMNLFIFNGFTIALHPDPRDQKGLFEVIRATHPVFFPGVPTMYMRLLERDDLEDYVKDLKSIKVCNTGAAPMPPEVLKEFEQRTGARIVEGYGMTEASPATHVNPYSGTRKIGSVGLAIPNTDYKIVDIDDYTKIIPQGESGEIMIKGPQVMKGYWNKPEETANQLKGEWLLTGDIGMMDEDGYLFIVDRKKDMINISGFKVYPRELEDVLFEYEAVENAAVIGLPDPNRAGNEIVKAYIVLKDGYRETDEMKAEIKEFLRKNVAPYKVPKQIDFRKELPETLVGKVLRKELKDIEARKRGEEV</sequence>
<dbReference type="InterPro" id="IPR042099">
    <property type="entry name" value="ANL_N_sf"/>
</dbReference>
<dbReference type="InterPro" id="IPR020845">
    <property type="entry name" value="AMP-binding_CS"/>
</dbReference>
<dbReference type="Gene3D" id="3.40.50.12780">
    <property type="entry name" value="N-terminal domain of ligase-like"/>
    <property type="match status" value="1"/>
</dbReference>
<dbReference type="Pfam" id="PF13193">
    <property type="entry name" value="AMP-binding_C"/>
    <property type="match status" value="1"/>
</dbReference>
<protein>
    <recommendedName>
        <fullName evidence="5">AMP-dependent synthetase/ligase domain-containing protein</fullName>
    </recommendedName>
</protein>
<dbReference type="Gene3D" id="3.30.300.30">
    <property type="match status" value="1"/>
</dbReference>